<dbReference type="STRING" id="336988.NT96_08420"/>
<evidence type="ECO:0000313" key="3">
    <source>
        <dbReference type="Proteomes" id="UP000004959"/>
    </source>
</evidence>
<dbReference type="EMBL" id="AFVZ01000001">
    <property type="protein sequence ID" value="EHN58896.1"/>
    <property type="molecule type" value="Genomic_DNA"/>
</dbReference>
<proteinExistence type="predicted"/>
<name>G9WI11_9LACO</name>
<feature type="transmembrane region" description="Helical" evidence="1">
    <location>
        <begin position="35"/>
        <end position="54"/>
    </location>
</feature>
<keyword evidence="1" id="KW-1133">Transmembrane helix</keyword>
<accession>G9WI11</accession>
<dbReference type="Proteomes" id="UP000004959">
    <property type="component" value="Chromosome"/>
</dbReference>
<dbReference type="PATRIC" id="fig|1045004.4.peg.789"/>
<gene>
    <name evidence="2" type="ORF">OKIT_0787</name>
</gene>
<evidence type="ECO:0000256" key="1">
    <source>
        <dbReference type="SAM" id="Phobius"/>
    </source>
</evidence>
<feature type="transmembrane region" description="Helical" evidence="1">
    <location>
        <begin position="94"/>
        <end position="114"/>
    </location>
</feature>
<dbReference type="AlphaFoldDB" id="G9WI11"/>
<sequence length="131" mass="15334">MTLSKVTIIGKWLALVLFLLTMISGPKILRPTNLASIAFILLTLWAVARFYFLYNSYNPSRRLLWTIISDVVALVLLPISFLQIQPVGQFMTGLLLYLSFYLSIMIFMPSPAWFKANFKHWFRNLFFLDRY</sequence>
<comment type="caution">
    <text evidence="2">The sequence shown here is derived from an EMBL/GenBank/DDBJ whole genome shotgun (WGS) entry which is preliminary data.</text>
</comment>
<reference evidence="2 3" key="1">
    <citation type="journal article" date="2012" name="PLoS ONE">
        <title>Functional divergence in the genus oenococcus as predicted by genome sequencing of the newly-described species, Oenococcus kitaharae.</title>
        <authorList>
            <person name="Borneman A.R."/>
            <person name="McCarthy J.M."/>
            <person name="Chambers P.J."/>
            <person name="Bartowsky E.J."/>
        </authorList>
    </citation>
    <scope>NUCLEOTIDE SEQUENCE [LARGE SCALE GENOMIC DNA]</scope>
    <source>
        <strain evidence="3">DSM17330</strain>
    </source>
</reference>
<dbReference type="HOGENOM" id="CLU_1925437_0_0_9"/>
<organism evidence="2 3">
    <name type="scientific">Oenococcus kitaharae DSM 17330</name>
    <dbReference type="NCBI Taxonomy" id="1045004"/>
    <lineage>
        <taxon>Bacteria</taxon>
        <taxon>Bacillati</taxon>
        <taxon>Bacillota</taxon>
        <taxon>Bacilli</taxon>
        <taxon>Lactobacillales</taxon>
        <taxon>Lactobacillaceae</taxon>
        <taxon>Oenococcus</taxon>
    </lineage>
</organism>
<protein>
    <submittedName>
        <fullName evidence="2">Uncharacterized protein</fullName>
    </submittedName>
</protein>
<dbReference type="RefSeq" id="WP_007745489.1">
    <property type="nucleotide sequence ID" value="NZ_CM001398.1"/>
</dbReference>
<keyword evidence="3" id="KW-1185">Reference proteome</keyword>
<feature type="transmembrane region" description="Helical" evidence="1">
    <location>
        <begin position="63"/>
        <end position="82"/>
    </location>
</feature>
<evidence type="ECO:0000313" key="2">
    <source>
        <dbReference type="EMBL" id="EHN58896.1"/>
    </source>
</evidence>
<keyword evidence="1" id="KW-0472">Membrane</keyword>
<feature type="transmembrane region" description="Helical" evidence="1">
    <location>
        <begin position="12"/>
        <end position="29"/>
    </location>
</feature>
<keyword evidence="1" id="KW-0812">Transmembrane</keyword>